<organism evidence="1 2">
    <name type="scientific">Candidatus Gallimonas intestinavium</name>
    <dbReference type="NCBI Taxonomy" id="2838603"/>
    <lineage>
        <taxon>Bacteria</taxon>
        <taxon>Bacillati</taxon>
        <taxon>Bacillota</taxon>
        <taxon>Clostridia</taxon>
        <taxon>Candidatus Gallimonas</taxon>
    </lineage>
</organism>
<dbReference type="GO" id="GO:0016791">
    <property type="term" value="F:phosphatase activity"/>
    <property type="evidence" value="ECO:0007669"/>
    <property type="project" value="TreeGrafter"/>
</dbReference>
<reference evidence="1" key="1">
    <citation type="journal article" date="2021" name="PeerJ">
        <title>Extensive microbial diversity within the chicken gut microbiome revealed by metagenomics and culture.</title>
        <authorList>
            <person name="Gilroy R."/>
            <person name="Ravi A."/>
            <person name="Getino M."/>
            <person name="Pursley I."/>
            <person name="Horton D.L."/>
            <person name="Alikhan N.F."/>
            <person name="Baker D."/>
            <person name="Gharbi K."/>
            <person name="Hall N."/>
            <person name="Watson M."/>
            <person name="Adriaenssens E.M."/>
            <person name="Foster-Nyarko E."/>
            <person name="Jarju S."/>
            <person name="Secka A."/>
            <person name="Antonio M."/>
            <person name="Oren A."/>
            <person name="Chaudhuri R.R."/>
            <person name="La Ragione R."/>
            <person name="Hildebrand F."/>
            <person name="Pallen M.J."/>
        </authorList>
    </citation>
    <scope>NUCLEOTIDE SEQUENCE</scope>
    <source>
        <strain evidence="1">ChiW7-2402</strain>
    </source>
</reference>
<proteinExistence type="predicted"/>
<dbReference type="EMBL" id="DXBB01000004">
    <property type="protein sequence ID" value="HIZ71962.1"/>
    <property type="molecule type" value="Genomic_DNA"/>
</dbReference>
<dbReference type="GO" id="GO:0000287">
    <property type="term" value="F:magnesium ion binding"/>
    <property type="evidence" value="ECO:0007669"/>
    <property type="project" value="TreeGrafter"/>
</dbReference>
<dbReference type="SUPFAM" id="SSF56784">
    <property type="entry name" value="HAD-like"/>
    <property type="match status" value="1"/>
</dbReference>
<keyword evidence="1" id="KW-0378">Hydrolase</keyword>
<dbReference type="Gene3D" id="3.40.50.1000">
    <property type="entry name" value="HAD superfamily/HAD-like"/>
    <property type="match status" value="1"/>
</dbReference>
<accession>A0A9D2JZ38</accession>
<dbReference type="InterPro" id="IPR036412">
    <property type="entry name" value="HAD-like_sf"/>
</dbReference>
<name>A0A9D2JZ38_9FIRM</name>
<dbReference type="InterPro" id="IPR023214">
    <property type="entry name" value="HAD_sf"/>
</dbReference>
<dbReference type="Proteomes" id="UP000824102">
    <property type="component" value="Unassembled WGS sequence"/>
</dbReference>
<evidence type="ECO:0000313" key="1">
    <source>
        <dbReference type="EMBL" id="HIZ71962.1"/>
    </source>
</evidence>
<evidence type="ECO:0000313" key="2">
    <source>
        <dbReference type="Proteomes" id="UP000824102"/>
    </source>
</evidence>
<sequence>MKTLYVTDLDGTLLTKEERVSEYSLEKINALVDRGLLFTYATARSEGSAERATRGLKVNIPTILYNGALIYDRLTDTPLYASYFAEDDKRYVLNTLRSFGICPFIYGAVPEREHVKWIPERASEGMKRYLSRREGDRRLVPVKNDDELLDGYIFYFKCIGPGDQLGAAWNFLKYDPRFVCIYHQEMYQNDFWMEISTRGANKAKGVTFLKEYLNCDKVVCFGDTSNDSDMFDVCDEKYAVLNADEWLKEKATGVIGYCEEDGVAKWLETNFRPEE</sequence>
<dbReference type="PANTHER" id="PTHR10000">
    <property type="entry name" value="PHOSPHOSERINE PHOSPHATASE"/>
    <property type="match status" value="1"/>
</dbReference>
<dbReference type="InterPro" id="IPR006379">
    <property type="entry name" value="HAD-SF_hydro_IIB"/>
</dbReference>
<comment type="caution">
    <text evidence="1">The sequence shown here is derived from an EMBL/GenBank/DDBJ whole genome shotgun (WGS) entry which is preliminary data.</text>
</comment>
<dbReference type="Pfam" id="PF08282">
    <property type="entry name" value="Hydrolase_3"/>
    <property type="match status" value="1"/>
</dbReference>
<dbReference type="Gene3D" id="3.30.1240.10">
    <property type="match status" value="1"/>
</dbReference>
<dbReference type="PANTHER" id="PTHR10000:SF8">
    <property type="entry name" value="HAD SUPERFAMILY HYDROLASE-LIKE, TYPE 3"/>
    <property type="match status" value="1"/>
</dbReference>
<dbReference type="AlphaFoldDB" id="A0A9D2JZ38"/>
<dbReference type="NCBIfam" id="TIGR01484">
    <property type="entry name" value="HAD-SF-IIB"/>
    <property type="match status" value="1"/>
</dbReference>
<gene>
    <name evidence="1" type="ORF">H9964_00090</name>
</gene>
<reference evidence="1" key="2">
    <citation type="submission" date="2021-04" db="EMBL/GenBank/DDBJ databases">
        <authorList>
            <person name="Gilroy R."/>
        </authorList>
    </citation>
    <scope>NUCLEOTIDE SEQUENCE</scope>
    <source>
        <strain evidence="1">ChiW7-2402</strain>
    </source>
</reference>
<protein>
    <submittedName>
        <fullName evidence="1">HAD family hydrolase</fullName>
    </submittedName>
</protein>
<dbReference type="GO" id="GO:0005829">
    <property type="term" value="C:cytosol"/>
    <property type="evidence" value="ECO:0007669"/>
    <property type="project" value="TreeGrafter"/>
</dbReference>